<evidence type="ECO:0000256" key="7">
    <source>
        <dbReference type="ARBA" id="ARBA00023172"/>
    </source>
</evidence>
<evidence type="ECO:0000256" key="2">
    <source>
        <dbReference type="ARBA" id="ARBA00022741"/>
    </source>
</evidence>
<evidence type="ECO:0000313" key="11">
    <source>
        <dbReference type="EMBL" id="TSC92118.1"/>
    </source>
</evidence>
<dbReference type="PANTHER" id="PTHR42848:SF1">
    <property type="entry name" value="HOLLIDAY JUNCTION BRANCH MIGRATION COMPLEX SUBUNIT RUVB"/>
    <property type="match status" value="1"/>
</dbReference>
<dbReference type="Pfam" id="PF05491">
    <property type="entry name" value="WHD_RuvB"/>
    <property type="match status" value="1"/>
</dbReference>
<feature type="binding site" evidence="9">
    <location>
        <position position="57"/>
    </location>
    <ligand>
        <name>ATP</name>
        <dbReference type="ChEBI" id="CHEBI:30616"/>
    </ligand>
</feature>
<comment type="subunit">
    <text evidence="9">Homohexamer. Forms an RuvA(8)-RuvB(12)-Holliday junction (HJ) complex. HJ DNA is sandwiched between 2 RuvA tetramers; dsDNA enters through RuvA and exits via RuvB. An RuvB hexamer assembles on each DNA strand where it exits the tetramer. Each RuvB hexamer is contacted by two RuvA subunits (via domain III) on 2 adjacent RuvB subunits; this complex drives branch migration. In the full resolvosome a probable DNA-RuvA(4)-RuvB(12)-RuvC(2) complex forms which resolves the HJ.</text>
</comment>
<dbReference type="GO" id="GO:0005524">
    <property type="term" value="F:ATP binding"/>
    <property type="evidence" value="ECO:0007669"/>
    <property type="project" value="UniProtKB-UniRule"/>
</dbReference>
<dbReference type="EC" id="3.6.4.-" evidence="9"/>
<dbReference type="SUPFAM" id="SSF52540">
    <property type="entry name" value="P-loop containing nucleoside triphosphate hydrolases"/>
    <property type="match status" value="1"/>
</dbReference>
<keyword evidence="7 9" id="KW-0233">DNA recombination</keyword>
<dbReference type="InterPro" id="IPR008823">
    <property type="entry name" value="RuvB_wg_C"/>
</dbReference>
<keyword evidence="2 9" id="KW-0547">Nucleotide-binding</keyword>
<evidence type="ECO:0000256" key="3">
    <source>
        <dbReference type="ARBA" id="ARBA00022763"/>
    </source>
</evidence>
<feature type="binding site" evidence="9">
    <location>
        <position position="161"/>
    </location>
    <ligand>
        <name>ATP</name>
        <dbReference type="ChEBI" id="CHEBI:30616"/>
    </ligand>
</feature>
<feature type="binding site" evidence="9">
    <location>
        <position position="56"/>
    </location>
    <ligand>
        <name>Mg(2+)</name>
        <dbReference type="ChEBI" id="CHEBI:18420"/>
    </ligand>
</feature>
<feature type="binding site" evidence="9">
    <location>
        <position position="281"/>
    </location>
    <ligand>
        <name>DNA</name>
        <dbReference type="ChEBI" id="CHEBI:16991"/>
    </ligand>
</feature>
<dbReference type="AlphaFoldDB" id="A0A554LGX3"/>
<comment type="catalytic activity">
    <reaction evidence="9">
        <text>ATP + H2O = ADP + phosphate + H(+)</text>
        <dbReference type="Rhea" id="RHEA:13065"/>
        <dbReference type="ChEBI" id="CHEBI:15377"/>
        <dbReference type="ChEBI" id="CHEBI:15378"/>
        <dbReference type="ChEBI" id="CHEBI:30616"/>
        <dbReference type="ChEBI" id="CHEBI:43474"/>
        <dbReference type="ChEBI" id="CHEBI:456216"/>
    </reaction>
</comment>
<dbReference type="HAMAP" id="MF_00016">
    <property type="entry name" value="DNA_HJ_migration_RuvB"/>
    <property type="match status" value="1"/>
</dbReference>
<dbReference type="Pfam" id="PF17864">
    <property type="entry name" value="AAA_lid_4"/>
    <property type="match status" value="1"/>
</dbReference>
<dbReference type="NCBIfam" id="NF000868">
    <property type="entry name" value="PRK00080.1"/>
    <property type="match status" value="1"/>
</dbReference>
<dbReference type="NCBIfam" id="TIGR00635">
    <property type="entry name" value="ruvB"/>
    <property type="match status" value="1"/>
</dbReference>
<dbReference type="GO" id="GO:0009378">
    <property type="term" value="F:four-way junction helicase activity"/>
    <property type="evidence" value="ECO:0007669"/>
    <property type="project" value="InterPro"/>
</dbReference>
<evidence type="ECO:0000256" key="8">
    <source>
        <dbReference type="ARBA" id="ARBA00023204"/>
    </source>
</evidence>
<dbReference type="GO" id="GO:0005737">
    <property type="term" value="C:cytoplasm"/>
    <property type="evidence" value="ECO:0007669"/>
    <property type="project" value="UniProtKB-SubCell"/>
</dbReference>
<feature type="region of interest" description="Small ATPAse domain (RuvB-S)" evidence="9">
    <location>
        <begin position="172"/>
        <end position="242"/>
    </location>
</feature>
<dbReference type="GO" id="GO:0006281">
    <property type="term" value="P:DNA repair"/>
    <property type="evidence" value="ECO:0007669"/>
    <property type="project" value="UniProtKB-UniRule"/>
</dbReference>
<keyword evidence="3 9" id="KW-0227">DNA damage</keyword>
<proteinExistence type="inferred from homology"/>
<evidence type="ECO:0000256" key="5">
    <source>
        <dbReference type="ARBA" id="ARBA00022840"/>
    </source>
</evidence>
<comment type="subcellular location">
    <subcellularLocation>
        <location evidence="9">Cytoplasm</location>
    </subcellularLocation>
</comment>
<dbReference type="Gene3D" id="3.40.50.300">
    <property type="entry name" value="P-loop containing nucleotide triphosphate hydrolases"/>
    <property type="match status" value="1"/>
</dbReference>
<feature type="binding site" evidence="9">
    <location>
        <begin position="118"/>
        <end position="120"/>
    </location>
    <ligand>
        <name>ATP</name>
        <dbReference type="ChEBI" id="CHEBI:30616"/>
    </ligand>
</feature>
<keyword evidence="5 9" id="KW-0067">ATP-binding</keyword>
<evidence type="ECO:0000256" key="4">
    <source>
        <dbReference type="ARBA" id="ARBA00022801"/>
    </source>
</evidence>
<comment type="caution">
    <text evidence="9">Lacks conserved residue(s) required for the propagation of feature annotation.</text>
</comment>
<evidence type="ECO:0000256" key="6">
    <source>
        <dbReference type="ARBA" id="ARBA00023125"/>
    </source>
</evidence>
<feature type="binding site" evidence="9">
    <location>
        <position position="171"/>
    </location>
    <ligand>
        <name>ATP</name>
        <dbReference type="ChEBI" id="CHEBI:30616"/>
    </ligand>
</feature>
<dbReference type="Gene3D" id="1.10.8.60">
    <property type="match status" value="1"/>
</dbReference>
<accession>A0A554LGX3</accession>
<feature type="binding site" evidence="9">
    <location>
        <position position="305"/>
    </location>
    <ligand>
        <name>DNA</name>
        <dbReference type="ChEBI" id="CHEBI:16991"/>
    </ligand>
</feature>
<comment type="similarity">
    <text evidence="9">Belongs to the RuvB family.</text>
</comment>
<gene>
    <name evidence="9" type="primary">ruvB</name>
    <name evidence="11" type="ORF">CEN91_566</name>
</gene>
<evidence type="ECO:0000256" key="1">
    <source>
        <dbReference type="ARBA" id="ARBA00022490"/>
    </source>
</evidence>
<dbReference type="SMART" id="SM00382">
    <property type="entry name" value="AAA"/>
    <property type="match status" value="1"/>
</dbReference>
<dbReference type="InterPro" id="IPR036388">
    <property type="entry name" value="WH-like_DNA-bd_sf"/>
</dbReference>
<name>A0A554LGX3_9BACT</name>
<dbReference type="Pfam" id="PF05496">
    <property type="entry name" value="RuvB_N"/>
    <property type="match status" value="1"/>
</dbReference>
<evidence type="ECO:0000313" key="12">
    <source>
        <dbReference type="Proteomes" id="UP000315589"/>
    </source>
</evidence>
<dbReference type="PANTHER" id="PTHR42848">
    <property type="match status" value="1"/>
</dbReference>
<feature type="binding site" evidence="9">
    <location>
        <position position="208"/>
    </location>
    <ligand>
        <name>ATP</name>
        <dbReference type="ChEBI" id="CHEBI:30616"/>
    </ligand>
</feature>
<comment type="function">
    <text evidence="9">The RuvA-RuvB-RuvC complex processes Holliday junction (HJ) DNA during genetic recombination and DNA repair, while the RuvA-RuvB complex plays an important role in the rescue of blocked DNA replication forks via replication fork reversal (RFR). RuvA specifically binds to HJ cruciform DNA, conferring on it an open structure. The RuvB hexamer acts as an ATP-dependent pump, pulling dsDNA into and through the RuvAB complex. RuvB forms 2 homohexamers on either side of HJ DNA bound by 1 or 2 RuvA tetramers; 4 subunits per hexamer contact DNA at a time. Coordinated motions by a converter formed by DNA-disengaged RuvB subunits stimulates ATP hydrolysis and nucleotide exchange. Immobilization of the converter enables RuvB to convert the ATP-contained energy into a lever motion, pulling 2 nucleotides of DNA out of the RuvA tetramer per ATP hydrolyzed, thus driving DNA branch migration. The RuvB motors rotate together with the DNA substrate, which together with the progressing nucleotide cycle form the mechanistic basis for DNA recombination by continuous HJ branch migration. Branch migration allows RuvC to scan DNA until it finds its consensus sequence, where it cleaves and resolves cruciform DNA.</text>
</comment>
<dbReference type="GO" id="GO:0000400">
    <property type="term" value="F:four-way junction DNA binding"/>
    <property type="evidence" value="ECO:0007669"/>
    <property type="project" value="UniProtKB-UniRule"/>
</dbReference>
<protein>
    <recommendedName>
        <fullName evidence="9">Holliday junction branch migration complex subunit RuvB</fullName>
        <ecNumber evidence="9">3.6.4.-</ecNumber>
    </recommendedName>
</protein>
<evidence type="ECO:0000256" key="9">
    <source>
        <dbReference type="HAMAP-Rule" id="MF_00016"/>
    </source>
</evidence>
<feature type="binding site" evidence="9">
    <location>
        <position position="300"/>
    </location>
    <ligand>
        <name>DNA</name>
        <dbReference type="ChEBI" id="CHEBI:16991"/>
    </ligand>
</feature>
<dbReference type="InterPro" id="IPR027417">
    <property type="entry name" value="P-loop_NTPase"/>
</dbReference>
<feature type="binding site" evidence="9">
    <location>
        <position position="56"/>
    </location>
    <ligand>
        <name>ATP</name>
        <dbReference type="ChEBI" id="CHEBI:30616"/>
    </ligand>
</feature>
<dbReference type="GO" id="GO:0006310">
    <property type="term" value="P:DNA recombination"/>
    <property type="evidence" value="ECO:0007669"/>
    <property type="project" value="UniProtKB-UniRule"/>
</dbReference>
<dbReference type="CDD" id="cd00009">
    <property type="entry name" value="AAA"/>
    <property type="match status" value="1"/>
</dbReference>
<dbReference type="GO" id="GO:0048476">
    <property type="term" value="C:Holliday junction resolvase complex"/>
    <property type="evidence" value="ECO:0007669"/>
    <property type="project" value="UniProtKB-UniRule"/>
</dbReference>
<feature type="binding site" evidence="9">
    <location>
        <position position="52"/>
    </location>
    <ligand>
        <name>ATP</name>
        <dbReference type="ChEBI" id="CHEBI:30616"/>
    </ligand>
</feature>
<reference evidence="11 12" key="1">
    <citation type="submission" date="2017-07" db="EMBL/GenBank/DDBJ databases">
        <title>Mechanisms for carbon and nitrogen cycling indicate functional differentiation within the Candidate Phyla Radiation.</title>
        <authorList>
            <person name="Danczak R.E."/>
            <person name="Johnston M.D."/>
            <person name="Kenah C."/>
            <person name="Slattery M."/>
            <person name="Wrighton K.C."/>
            <person name="Wilkins M.J."/>
        </authorList>
    </citation>
    <scope>NUCLEOTIDE SEQUENCE [LARGE SCALE GENOMIC DNA]</scope>
    <source>
        <strain evidence="11">Licking1014_85</strain>
    </source>
</reference>
<feature type="region of interest" description="Head domain (RuvB-H)" evidence="9">
    <location>
        <begin position="245"/>
        <end position="324"/>
    </location>
</feature>
<dbReference type="SUPFAM" id="SSF46785">
    <property type="entry name" value="Winged helix' DNA-binding domain"/>
    <property type="match status" value="1"/>
</dbReference>
<sequence>MDENIIIESLRPNKLKEYIGQENIKKSLSVFIEAATKRNDSLDHVLIHGCPGLGKTTLANIIAHELGSSIRVTSGPAITRIGDLASILTNLEQNDCLFIDEIHRLPKNIEEALYPVMEDFSLDLTIGKGPSAKNLRLDIPRFTLIGATTRIGAISSPMRDRFGVNYQLNFYADSEIEKIIKRSAKILKIEISDEAVKEIAKRSRKTPRIANRLLARIRDFAQVKGNGKIDYNIAQTTLGHLDIDKNGLDQADRKIITVIGEKFNGGPVGLSTIAAATNEERETLEGVIEPYLLQLGLIVRTPQGRKITPKANEYLNIKFRNTLL</sequence>
<feature type="binding site" evidence="9">
    <location>
        <position position="10"/>
    </location>
    <ligand>
        <name>ATP</name>
        <dbReference type="ChEBI" id="CHEBI:30616"/>
    </ligand>
</feature>
<comment type="domain">
    <text evidence="9">Has 3 domains, the large (RuvB-L) and small ATPase (RuvB-S) domains and the C-terminal head (RuvB-H) domain. The head domain binds DNA, while the ATPase domains jointly bind ATP, ADP or are empty depending on the state of the subunit in the translocation cycle. During a single DNA translocation step the structure of each domain remains the same, but their relative positions change.</text>
</comment>
<feature type="binding site" evidence="9">
    <location>
        <position position="11"/>
    </location>
    <ligand>
        <name>ATP</name>
        <dbReference type="ChEBI" id="CHEBI:30616"/>
    </ligand>
</feature>
<feature type="binding site" evidence="9">
    <location>
        <position position="55"/>
    </location>
    <ligand>
        <name>ATP</name>
        <dbReference type="ChEBI" id="CHEBI:30616"/>
    </ligand>
</feature>
<comment type="caution">
    <text evidence="11">The sequence shown here is derived from an EMBL/GenBank/DDBJ whole genome shotgun (WGS) entry which is preliminary data.</text>
</comment>
<keyword evidence="6 9" id="KW-0238">DNA-binding</keyword>
<keyword evidence="11" id="KW-0347">Helicase</keyword>
<evidence type="ECO:0000259" key="10">
    <source>
        <dbReference type="SMART" id="SM00382"/>
    </source>
</evidence>
<keyword evidence="8 9" id="KW-0234">DNA repair</keyword>
<feature type="domain" description="AAA+ ATPase" evidence="10">
    <location>
        <begin position="41"/>
        <end position="174"/>
    </location>
</feature>
<dbReference type="InterPro" id="IPR003593">
    <property type="entry name" value="AAA+_ATPase"/>
</dbReference>
<dbReference type="Gene3D" id="1.10.10.10">
    <property type="entry name" value="Winged helix-like DNA-binding domain superfamily/Winged helix DNA-binding domain"/>
    <property type="match status" value="1"/>
</dbReference>
<dbReference type="InterPro" id="IPR036390">
    <property type="entry name" value="WH_DNA-bd_sf"/>
</dbReference>
<dbReference type="EMBL" id="VMGI01000089">
    <property type="protein sequence ID" value="TSC92118.1"/>
    <property type="molecule type" value="Genomic_DNA"/>
</dbReference>
<dbReference type="GO" id="GO:0016887">
    <property type="term" value="F:ATP hydrolysis activity"/>
    <property type="evidence" value="ECO:0007669"/>
    <property type="project" value="RHEA"/>
</dbReference>
<keyword evidence="4 9" id="KW-0378">Hydrolase</keyword>
<dbReference type="InterPro" id="IPR004605">
    <property type="entry name" value="DNA_helicase_Holl-junc_RuvB"/>
</dbReference>
<organism evidence="11 12">
    <name type="scientific">Candidatus Berkelbacteria bacterium Licking1014_85</name>
    <dbReference type="NCBI Taxonomy" id="2017148"/>
    <lineage>
        <taxon>Bacteria</taxon>
        <taxon>Candidatus Berkelbacteria</taxon>
    </lineage>
</organism>
<dbReference type="Proteomes" id="UP000315589">
    <property type="component" value="Unassembled WGS sequence"/>
</dbReference>
<dbReference type="InterPro" id="IPR041445">
    <property type="entry name" value="AAA_lid_4"/>
</dbReference>
<dbReference type="InterPro" id="IPR008824">
    <property type="entry name" value="RuvB-like_N"/>
</dbReference>
<keyword evidence="1 9" id="KW-0963">Cytoplasm</keyword>